<dbReference type="CDD" id="cd02440">
    <property type="entry name" value="AdoMet_MTases"/>
    <property type="match status" value="1"/>
</dbReference>
<organism evidence="2 3">
    <name type="scientific">Candidatus Azambacteria bacterium RIFCSPLOWO2_01_FULL_46_25</name>
    <dbReference type="NCBI Taxonomy" id="1797298"/>
    <lineage>
        <taxon>Bacteria</taxon>
        <taxon>Candidatus Azamiibacteriota</taxon>
    </lineage>
</organism>
<dbReference type="InterPro" id="IPR013216">
    <property type="entry name" value="Methyltransf_11"/>
</dbReference>
<dbReference type="GO" id="GO:0008757">
    <property type="term" value="F:S-adenosylmethionine-dependent methyltransferase activity"/>
    <property type="evidence" value="ECO:0007669"/>
    <property type="project" value="InterPro"/>
</dbReference>
<evidence type="ECO:0000313" key="2">
    <source>
        <dbReference type="EMBL" id="OGD34650.1"/>
    </source>
</evidence>
<protein>
    <recommendedName>
        <fullName evidence="1">Methyltransferase type 11 domain-containing protein</fullName>
    </recommendedName>
</protein>
<dbReference type="EMBL" id="MEYS01000001">
    <property type="protein sequence ID" value="OGD34650.1"/>
    <property type="molecule type" value="Genomic_DNA"/>
</dbReference>
<dbReference type="AlphaFoldDB" id="A0A1F5BVM8"/>
<dbReference type="InterPro" id="IPR029063">
    <property type="entry name" value="SAM-dependent_MTases_sf"/>
</dbReference>
<gene>
    <name evidence="2" type="ORF">A2988_04070</name>
</gene>
<dbReference type="PANTHER" id="PTHR43591">
    <property type="entry name" value="METHYLTRANSFERASE"/>
    <property type="match status" value="1"/>
</dbReference>
<reference evidence="2 3" key="1">
    <citation type="journal article" date="2016" name="Nat. Commun.">
        <title>Thousands of microbial genomes shed light on interconnected biogeochemical processes in an aquifer system.</title>
        <authorList>
            <person name="Anantharaman K."/>
            <person name="Brown C.T."/>
            <person name="Hug L.A."/>
            <person name="Sharon I."/>
            <person name="Castelle C.J."/>
            <person name="Probst A.J."/>
            <person name="Thomas B.C."/>
            <person name="Singh A."/>
            <person name="Wilkins M.J."/>
            <person name="Karaoz U."/>
            <person name="Brodie E.L."/>
            <person name="Williams K.H."/>
            <person name="Hubbard S.S."/>
            <person name="Banfield J.F."/>
        </authorList>
    </citation>
    <scope>NUCLEOTIDE SEQUENCE [LARGE SCALE GENOMIC DNA]</scope>
</reference>
<sequence>MIKRPWDIFFKEKITKIFTEKKSVLDIGGGLRILKEKNNRYDRSREWIRPYLKNVDYKIMDPVSDYHPDVIGDIHALPFADDSQDAVICIAVLEHVENPIKACQEIYRVLKPGGYCFLYVPFLFYYHAEKGYYKDYWRFTKDAVEMLVRDFSRKEINPVRGAVETWFKISPLGRFVFFNALARAVDRFSGKDKSKQVSGYNIFLVK</sequence>
<dbReference type="Gene3D" id="3.40.50.150">
    <property type="entry name" value="Vaccinia Virus protein VP39"/>
    <property type="match status" value="1"/>
</dbReference>
<comment type="caution">
    <text evidence="2">The sequence shown here is derived from an EMBL/GenBank/DDBJ whole genome shotgun (WGS) entry which is preliminary data.</text>
</comment>
<name>A0A1F5BVM8_9BACT</name>
<dbReference type="STRING" id="1797298.A2988_04070"/>
<dbReference type="SUPFAM" id="SSF53335">
    <property type="entry name" value="S-adenosyl-L-methionine-dependent methyltransferases"/>
    <property type="match status" value="1"/>
</dbReference>
<dbReference type="Proteomes" id="UP000176650">
    <property type="component" value="Unassembled WGS sequence"/>
</dbReference>
<proteinExistence type="predicted"/>
<feature type="domain" description="Methyltransferase type 11" evidence="1">
    <location>
        <begin position="70"/>
        <end position="118"/>
    </location>
</feature>
<evidence type="ECO:0000313" key="3">
    <source>
        <dbReference type="Proteomes" id="UP000176650"/>
    </source>
</evidence>
<accession>A0A1F5BVM8</accession>
<dbReference type="Pfam" id="PF08241">
    <property type="entry name" value="Methyltransf_11"/>
    <property type="match status" value="1"/>
</dbReference>
<evidence type="ECO:0000259" key="1">
    <source>
        <dbReference type="Pfam" id="PF08241"/>
    </source>
</evidence>